<dbReference type="PANTHER" id="PTHR36354:SF2">
    <property type="entry name" value="IMPORT INNER MEMBRANE TRANSLOCASE SUBUNIT"/>
    <property type="match status" value="1"/>
</dbReference>
<dbReference type="AlphaFoldDB" id="A0A7S2QXA0"/>
<sequence>MRQRYRLDVDYAQAMATRRLAKHPGVRELLGAPVTVGESRVVVTSGGGLAMFKRARSSTFGAVTLPVSVDSKWAHVAFALRGTRKTGIVSMATKKWGGAYSIPLLALEVESLDGETYRVFLDGGAKEYEASGVLASLREPLRASISEEMKRLKADADALEAETLSREVVKRRVETAPKTLDQGGGMYKVERIKDAAASAVHFVRARIARARISSK</sequence>
<name>A0A7S2QXA0_9CHLO</name>
<proteinExistence type="predicted"/>
<protein>
    <submittedName>
        <fullName evidence="1">Uncharacterized protein</fullName>
    </submittedName>
</protein>
<reference evidence="1" key="1">
    <citation type="submission" date="2021-01" db="EMBL/GenBank/DDBJ databases">
        <authorList>
            <person name="Corre E."/>
            <person name="Pelletier E."/>
            <person name="Niang G."/>
            <person name="Scheremetjew M."/>
            <person name="Finn R."/>
            <person name="Kale V."/>
            <person name="Holt S."/>
            <person name="Cochrane G."/>
            <person name="Meng A."/>
            <person name="Brown T."/>
            <person name="Cohen L."/>
        </authorList>
    </citation>
    <scope>NUCLEOTIDE SEQUENCE</scope>
    <source>
        <strain evidence="1">Clade-D-RCC2596</strain>
    </source>
</reference>
<accession>A0A7S2QXA0</accession>
<organism evidence="1">
    <name type="scientific">Ostreococcus mediterraneus</name>
    <dbReference type="NCBI Taxonomy" id="1486918"/>
    <lineage>
        <taxon>Eukaryota</taxon>
        <taxon>Viridiplantae</taxon>
        <taxon>Chlorophyta</taxon>
        <taxon>Mamiellophyceae</taxon>
        <taxon>Mamiellales</taxon>
        <taxon>Bathycoccaceae</taxon>
        <taxon>Ostreococcus</taxon>
    </lineage>
</organism>
<evidence type="ECO:0000313" key="1">
    <source>
        <dbReference type="EMBL" id="CAD9654617.1"/>
    </source>
</evidence>
<dbReference type="EMBL" id="HBHH01000808">
    <property type="protein sequence ID" value="CAD9654617.1"/>
    <property type="molecule type" value="Transcribed_RNA"/>
</dbReference>
<dbReference type="PANTHER" id="PTHR36354">
    <property type="entry name" value="IMPORT INNER MEMBRANE TRANSLOCASE SUBUNIT"/>
    <property type="match status" value="1"/>
</dbReference>
<gene>
    <name evidence="1" type="ORF">OMED0932_LOCUS345</name>
</gene>